<gene>
    <name evidence="1" type="ORF">AB0H72_28195</name>
</gene>
<dbReference type="InterPro" id="IPR016024">
    <property type="entry name" value="ARM-type_fold"/>
</dbReference>
<comment type="caution">
    <text evidence="1">The sequence shown here is derived from an EMBL/GenBank/DDBJ whole genome shotgun (WGS) entry which is preliminary data.</text>
</comment>
<accession>A0ABV3FGD8</accession>
<evidence type="ECO:0000313" key="1">
    <source>
        <dbReference type="EMBL" id="MEV0366583.1"/>
    </source>
</evidence>
<sequence>MIDSESNPSALEFALSNSRSPDGLTRDAAIYELANFVQEGSAVRRLHEMLDDEIVTMQVDAADVLARLGGVKGLFIVLDEIGRRRDDPDADYIANRLYELDASGDVEILEIIEPVVGQLSGNGAVGFRQLKMLRGRE</sequence>
<dbReference type="SUPFAM" id="SSF48371">
    <property type="entry name" value="ARM repeat"/>
    <property type="match status" value="1"/>
</dbReference>
<keyword evidence="2" id="KW-1185">Reference proteome</keyword>
<dbReference type="Gene3D" id="1.25.10.10">
    <property type="entry name" value="Leucine-rich Repeat Variant"/>
    <property type="match status" value="1"/>
</dbReference>
<name>A0ABV3FGD8_9NOCA</name>
<dbReference type="Proteomes" id="UP001551658">
    <property type="component" value="Unassembled WGS sequence"/>
</dbReference>
<proteinExistence type="predicted"/>
<reference evidence="1 2" key="1">
    <citation type="submission" date="2024-06" db="EMBL/GenBank/DDBJ databases">
        <title>The Natural Products Discovery Center: Release of the First 8490 Sequenced Strains for Exploring Actinobacteria Biosynthetic Diversity.</title>
        <authorList>
            <person name="Kalkreuter E."/>
            <person name="Kautsar S.A."/>
            <person name="Yang D."/>
            <person name="Bader C.D."/>
            <person name="Teijaro C.N."/>
            <person name="Fluegel L."/>
            <person name="Davis C.M."/>
            <person name="Simpson J.R."/>
            <person name="Lauterbach L."/>
            <person name="Steele A.D."/>
            <person name="Gui C."/>
            <person name="Meng S."/>
            <person name="Li G."/>
            <person name="Viehrig K."/>
            <person name="Ye F."/>
            <person name="Su P."/>
            <person name="Kiefer A.F."/>
            <person name="Nichols A."/>
            <person name="Cepeda A.J."/>
            <person name="Yan W."/>
            <person name="Fan B."/>
            <person name="Jiang Y."/>
            <person name="Adhikari A."/>
            <person name="Zheng C.-J."/>
            <person name="Schuster L."/>
            <person name="Cowan T.M."/>
            <person name="Smanski M.J."/>
            <person name="Chevrette M.G."/>
            <person name="De Carvalho L.P.S."/>
            <person name="Shen B."/>
        </authorList>
    </citation>
    <scope>NUCLEOTIDE SEQUENCE [LARGE SCALE GENOMIC DNA]</scope>
    <source>
        <strain evidence="1 2">NPDC050671</strain>
    </source>
</reference>
<organism evidence="1 2">
    <name type="scientific">Nocardia fusca</name>
    <dbReference type="NCBI Taxonomy" id="941183"/>
    <lineage>
        <taxon>Bacteria</taxon>
        <taxon>Bacillati</taxon>
        <taxon>Actinomycetota</taxon>
        <taxon>Actinomycetes</taxon>
        <taxon>Mycobacteriales</taxon>
        <taxon>Nocardiaceae</taxon>
        <taxon>Nocardia</taxon>
    </lineage>
</organism>
<dbReference type="InterPro" id="IPR011989">
    <property type="entry name" value="ARM-like"/>
</dbReference>
<dbReference type="RefSeq" id="WP_357984803.1">
    <property type="nucleotide sequence ID" value="NZ_JBFAIH010000020.1"/>
</dbReference>
<evidence type="ECO:0000313" key="2">
    <source>
        <dbReference type="Proteomes" id="UP001551658"/>
    </source>
</evidence>
<protein>
    <submittedName>
        <fullName evidence="1">Uncharacterized protein</fullName>
    </submittedName>
</protein>
<dbReference type="EMBL" id="JBFAIH010000020">
    <property type="protein sequence ID" value="MEV0366583.1"/>
    <property type="molecule type" value="Genomic_DNA"/>
</dbReference>